<accession>A0AAV8W181</accession>
<dbReference type="InterPro" id="IPR050309">
    <property type="entry name" value="Type-B_Carboxylest/Lipase"/>
</dbReference>
<feature type="domain" description="Carboxylesterase type B" evidence="7">
    <location>
        <begin position="8"/>
        <end position="50"/>
    </location>
</feature>
<protein>
    <recommendedName>
        <fullName evidence="6">Carboxylic ester hydrolase</fullName>
        <ecNumber evidence="6">3.1.1.-</ecNumber>
    </recommendedName>
</protein>
<evidence type="ECO:0000313" key="9">
    <source>
        <dbReference type="Proteomes" id="UP001159042"/>
    </source>
</evidence>
<gene>
    <name evidence="8" type="ORF">NQ315_005227</name>
</gene>
<dbReference type="Pfam" id="PF00135">
    <property type="entry name" value="COesterase"/>
    <property type="match status" value="2"/>
</dbReference>
<name>A0AAV8W181_9CUCU</name>
<dbReference type="PANTHER" id="PTHR11559">
    <property type="entry name" value="CARBOXYLESTERASE"/>
    <property type="match status" value="1"/>
</dbReference>
<evidence type="ECO:0000256" key="1">
    <source>
        <dbReference type="ARBA" id="ARBA00005964"/>
    </source>
</evidence>
<evidence type="ECO:0000313" key="8">
    <source>
        <dbReference type="EMBL" id="KAJ8920363.1"/>
    </source>
</evidence>
<evidence type="ECO:0000256" key="6">
    <source>
        <dbReference type="RuleBase" id="RU361235"/>
    </source>
</evidence>
<evidence type="ECO:0000256" key="5">
    <source>
        <dbReference type="ARBA" id="ARBA00023180"/>
    </source>
</evidence>
<keyword evidence="4" id="KW-1015">Disulfide bond</keyword>
<evidence type="ECO:0000256" key="4">
    <source>
        <dbReference type="ARBA" id="ARBA00023157"/>
    </source>
</evidence>
<evidence type="ECO:0000259" key="7">
    <source>
        <dbReference type="Pfam" id="PF00135"/>
    </source>
</evidence>
<keyword evidence="2" id="KW-0719">Serine esterase</keyword>
<dbReference type="GO" id="GO:0052689">
    <property type="term" value="F:carboxylic ester hydrolase activity"/>
    <property type="evidence" value="ECO:0007669"/>
    <property type="project" value="UniProtKB-KW"/>
</dbReference>
<sequence>HADDNETLVLELDDGQIKGRVLTTISKTTFYSFQGIPYAEPPVDELRFQELSSDTNPELAVLVFIYGGGFVEGSSESVNYGPDHFMDYGVVLVTFNYRVGPFGFFSTGDDAIPGNAGLKDQSLALQWVQDNIEAFGGDPKKVTIFGESAGAASVGYQILSPLSAGLFRGAIAESGSPLSAWAYQRDQVNITYRTAAYINPDIVNATSTELLEYLQGLPAKDIDDASHTLASTENADYQQLQQGFFYAPVIEHKHEGAFITEKQLELIRKGDFNKVPLLIGFNSEESYFYMSNKEGLDWLAQSFDEIGTRLIPLDMHVTDESTKNYVVRNIQDFYVPDSNFTEDPLSLVKYFSDQSFIRSIIKHAGLQSQYTDVYFYQFSYSGVIAGTVNESVEGFSDMVRHGEELNYIFRRNYVGLNNTDLSKFPEQDQTVFKRFITFFTNFAKFLNPTPEPVDLLENIVWPKVNISDFAYLDIGSSSEVKLHPREPNYHEWEAIYYRFGVPPYDTY</sequence>
<proteinExistence type="inferred from homology"/>
<dbReference type="Gene3D" id="3.40.50.1820">
    <property type="entry name" value="alpha/beta hydrolase"/>
    <property type="match status" value="2"/>
</dbReference>
<feature type="non-terminal residue" evidence="8">
    <location>
        <position position="1"/>
    </location>
</feature>
<comment type="similarity">
    <text evidence="1 6">Belongs to the type-B carboxylesterase/lipase family.</text>
</comment>
<dbReference type="InterPro" id="IPR019826">
    <property type="entry name" value="Carboxylesterase_B_AS"/>
</dbReference>
<dbReference type="EMBL" id="JANEYG010000014">
    <property type="protein sequence ID" value="KAJ8920363.1"/>
    <property type="molecule type" value="Genomic_DNA"/>
</dbReference>
<comment type="caution">
    <text evidence="8">The sequence shown here is derived from an EMBL/GenBank/DDBJ whole genome shotgun (WGS) entry which is preliminary data.</text>
</comment>
<feature type="domain" description="Carboxylesterase type B" evidence="7">
    <location>
        <begin position="56"/>
        <end position="492"/>
    </location>
</feature>
<dbReference type="AlphaFoldDB" id="A0AAV8W181"/>
<dbReference type="SUPFAM" id="SSF53474">
    <property type="entry name" value="alpha/beta-Hydrolases"/>
    <property type="match status" value="1"/>
</dbReference>
<evidence type="ECO:0000256" key="3">
    <source>
        <dbReference type="ARBA" id="ARBA00022801"/>
    </source>
</evidence>
<dbReference type="InterPro" id="IPR029058">
    <property type="entry name" value="AB_hydrolase_fold"/>
</dbReference>
<organism evidence="8 9">
    <name type="scientific">Exocentrus adspersus</name>
    <dbReference type="NCBI Taxonomy" id="1586481"/>
    <lineage>
        <taxon>Eukaryota</taxon>
        <taxon>Metazoa</taxon>
        <taxon>Ecdysozoa</taxon>
        <taxon>Arthropoda</taxon>
        <taxon>Hexapoda</taxon>
        <taxon>Insecta</taxon>
        <taxon>Pterygota</taxon>
        <taxon>Neoptera</taxon>
        <taxon>Endopterygota</taxon>
        <taxon>Coleoptera</taxon>
        <taxon>Polyphaga</taxon>
        <taxon>Cucujiformia</taxon>
        <taxon>Chrysomeloidea</taxon>
        <taxon>Cerambycidae</taxon>
        <taxon>Lamiinae</taxon>
        <taxon>Acanthocinini</taxon>
        <taxon>Exocentrus</taxon>
    </lineage>
</organism>
<dbReference type="PROSITE" id="PS00122">
    <property type="entry name" value="CARBOXYLESTERASE_B_1"/>
    <property type="match status" value="1"/>
</dbReference>
<keyword evidence="3 6" id="KW-0378">Hydrolase</keyword>
<reference evidence="8 9" key="1">
    <citation type="journal article" date="2023" name="Insect Mol. Biol.">
        <title>Genome sequencing provides insights into the evolution of gene families encoding plant cell wall-degrading enzymes in longhorned beetles.</title>
        <authorList>
            <person name="Shin N.R."/>
            <person name="Okamura Y."/>
            <person name="Kirsch R."/>
            <person name="Pauchet Y."/>
        </authorList>
    </citation>
    <scope>NUCLEOTIDE SEQUENCE [LARGE SCALE GENOMIC DNA]</scope>
    <source>
        <strain evidence="8">EAD_L_NR</strain>
    </source>
</reference>
<dbReference type="Proteomes" id="UP001159042">
    <property type="component" value="Unassembled WGS sequence"/>
</dbReference>
<dbReference type="EC" id="3.1.1.-" evidence="6"/>
<dbReference type="InterPro" id="IPR002018">
    <property type="entry name" value="CarbesteraseB"/>
</dbReference>
<evidence type="ECO:0000256" key="2">
    <source>
        <dbReference type="ARBA" id="ARBA00022487"/>
    </source>
</evidence>
<keyword evidence="9" id="KW-1185">Reference proteome</keyword>
<keyword evidence="5" id="KW-0325">Glycoprotein</keyword>